<protein>
    <recommendedName>
        <fullName evidence="4">Collagen-like protein</fullName>
    </recommendedName>
</protein>
<organism evidence="2 3">
    <name type="scientific">Romboutsia maritimum</name>
    <dbReference type="NCBI Taxonomy" id="2020948"/>
    <lineage>
        <taxon>Bacteria</taxon>
        <taxon>Bacillati</taxon>
        <taxon>Bacillota</taxon>
        <taxon>Clostridia</taxon>
        <taxon>Peptostreptococcales</taxon>
        <taxon>Peptostreptococcaceae</taxon>
        <taxon>Romboutsia</taxon>
    </lineage>
</organism>
<evidence type="ECO:0000256" key="1">
    <source>
        <dbReference type="SAM" id="MobiDB-lite"/>
    </source>
</evidence>
<feature type="compositionally biased region" description="Polar residues" evidence="1">
    <location>
        <begin position="200"/>
        <end position="210"/>
    </location>
</feature>
<reference evidence="2 3" key="1">
    <citation type="journal article" date="2017" name="Genome Announc.">
        <title>Draft Genome Sequence of Romboutsia maritimum sp. nov. Strain CCRI-22766(T), Isolated from Coastal Estuarine Mud.</title>
        <authorList>
            <person name="Maheux A.F."/>
            <person name="Boudreau D.K."/>
            <person name="Berube E."/>
            <person name="Boissinot M."/>
            <person name="Raymond F."/>
            <person name="Brodeur S."/>
            <person name="Corbeil J."/>
            <person name="Brightwell G."/>
            <person name="Broda D."/>
            <person name="Omar R.F."/>
            <person name="Bergeron M.G."/>
        </authorList>
    </citation>
    <scope>NUCLEOTIDE SEQUENCE [LARGE SCALE GENOMIC DNA]</scope>
    <source>
        <strain evidence="2 3">CCRI-22766</strain>
    </source>
</reference>
<keyword evidence="3" id="KW-1185">Reference proteome</keyword>
<comment type="caution">
    <text evidence="2">The sequence shown here is derived from an EMBL/GenBank/DDBJ whole genome shotgun (WGS) entry which is preliminary data.</text>
</comment>
<feature type="region of interest" description="Disordered" evidence="1">
    <location>
        <begin position="200"/>
        <end position="225"/>
    </location>
</feature>
<evidence type="ECO:0000313" key="3">
    <source>
        <dbReference type="Proteomes" id="UP000243494"/>
    </source>
</evidence>
<dbReference type="Gene3D" id="1.20.5.320">
    <property type="entry name" value="6-Phosphogluconate Dehydrogenase, domain 3"/>
    <property type="match status" value="1"/>
</dbReference>
<name>A0A371IQY9_9FIRM</name>
<accession>A0A371IQY9</accession>
<dbReference type="EMBL" id="NOJZ02000024">
    <property type="protein sequence ID" value="RDY22892.1"/>
    <property type="molecule type" value="Genomic_DNA"/>
</dbReference>
<dbReference type="OrthoDB" id="9795467at2"/>
<sequence length="405" mass="44694">MAISRDLIISIKEDTATLNEKLFIYENDRGIDIYFKVTDYKYRFEKGNPPSVLNGLTGAYSSVTIVNPAGKEIDRGSIEIVDDKIKFTITSDLTDELDEIGTYQLQFHIMDELENQFTIPPINFDVKPRLKGEKTEAQIARVDSAKVDYATLSNEVELFEITEGKLNLVWKSGDIITANKLNAMVNSINQNAEDIKNIQLTPGAQGSQGEKGQDGKDGINGTDGKDGLTTSIKVNGVTYNHVNGLITLPDYPSEVGGTVSNKLIPNITNTPILNELFLYQSESAEFTLATSDVEKIKLTDNSFDMIGKGGKVTATVTKAGLLVIDINVAGDRYYMLNSTIAGKYESTSWKNDVKKYTYEVNIGDKIEFSAETEATGWKGSFIGEAKNELRIKLISGQYVVKLEKL</sequence>
<dbReference type="Proteomes" id="UP000243494">
    <property type="component" value="Unassembled WGS sequence"/>
</dbReference>
<evidence type="ECO:0008006" key="4">
    <source>
        <dbReference type="Google" id="ProtNLM"/>
    </source>
</evidence>
<proteinExistence type="predicted"/>
<dbReference type="AlphaFoldDB" id="A0A371IQY9"/>
<gene>
    <name evidence="2" type="ORF">CHF27_011270</name>
</gene>
<evidence type="ECO:0000313" key="2">
    <source>
        <dbReference type="EMBL" id="RDY22892.1"/>
    </source>
</evidence>
<dbReference type="RefSeq" id="WP_095405400.1">
    <property type="nucleotide sequence ID" value="NZ_NOJZ02000024.1"/>
</dbReference>